<proteinExistence type="predicted"/>
<evidence type="ECO:0000313" key="1">
    <source>
        <dbReference type="EMBL" id="KAJ3475674.1"/>
    </source>
</evidence>
<dbReference type="Proteomes" id="UP001148737">
    <property type="component" value="Unassembled WGS sequence"/>
</dbReference>
<sequence length="175" mass="19045">MASLIPFISEILPMIMPASTHVTAAKDLQPTHPTVEGPVIRRAAVVDRCDKMCASVLTTRPQSSTPVRHNSEQAQFYTLYPPRLGSSDPSLLDAIIYTVSGTGVLLVSERFEEELRRHPLTAGDFAFVPAWTEHQIENDTDSDLVMVVIQSGSRPVGAILTDWGGDEIAADISTD</sequence>
<name>A0ACC1QJ64_9HYPO</name>
<keyword evidence="2" id="KW-1185">Reference proteome</keyword>
<accession>A0ACC1QJ64</accession>
<comment type="caution">
    <text evidence="1">The sequence shown here is derived from an EMBL/GenBank/DDBJ whole genome shotgun (WGS) entry which is preliminary data.</text>
</comment>
<organism evidence="1 2">
    <name type="scientific">Lecanicillium saksenae</name>
    <dbReference type="NCBI Taxonomy" id="468837"/>
    <lineage>
        <taxon>Eukaryota</taxon>
        <taxon>Fungi</taxon>
        <taxon>Dikarya</taxon>
        <taxon>Ascomycota</taxon>
        <taxon>Pezizomycotina</taxon>
        <taxon>Sordariomycetes</taxon>
        <taxon>Hypocreomycetidae</taxon>
        <taxon>Hypocreales</taxon>
        <taxon>Cordycipitaceae</taxon>
        <taxon>Lecanicillium</taxon>
    </lineage>
</organism>
<protein>
    <submittedName>
        <fullName evidence="1">Uncharacterized protein</fullName>
    </submittedName>
</protein>
<gene>
    <name evidence="1" type="ORF">NLG97_g9377</name>
</gene>
<evidence type="ECO:0000313" key="2">
    <source>
        <dbReference type="Proteomes" id="UP001148737"/>
    </source>
</evidence>
<reference evidence="1" key="1">
    <citation type="submission" date="2022-07" db="EMBL/GenBank/DDBJ databases">
        <title>Genome Sequence of Lecanicillium saksenae.</title>
        <authorList>
            <person name="Buettner E."/>
        </authorList>
    </citation>
    <scope>NUCLEOTIDE SEQUENCE</scope>
    <source>
        <strain evidence="1">VT-O1</strain>
    </source>
</reference>
<dbReference type="EMBL" id="JANAKD010001919">
    <property type="protein sequence ID" value="KAJ3475674.1"/>
    <property type="molecule type" value="Genomic_DNA"/>
</dbReference>